<gene>
    <name evidence="1" type="ORF">BIN_B_03332</name>
</gene>
<dbReference type="EMBL" id="LR589099">
    <property type="protein sequence ID" value="VTP00156.1"/>
    <property type="molecule type" value="Genomic_DNA"/>
</dbReference>
<protein>
    <submittedName>
        <fullName evidence="1">Uncharacterized protein</fullName>
    </submittedName>
</protein>
<dbReference type="AlphaFoldDB" id="A0A653ETP1"/>
<name>A0A653ETP1_9MYCO</name>
<accession>A0A653ETP1</accession>
<reference evidence="1" key="1">
    <citation type="submission" date="2019-05" db="EMBL/GenBank/DDBJ databases">
        <authorList>
            <person name="Naeem R."/>
            <person name="Antony C."/>
            <person name="Guan Q."/>
        </authorList>
    </citation>
    <scope>NUCLEOTIDE SEQUENCE</scope>
    <source>
        <strain evidence="1">2</strain>
    </source>
</reference>
<organism evidence="1">
    <name type="scientific">Mycobacterium riyadhense</name>
    <dbReference type="NCBI Taxonomy" id="486698"/>
    <lineage>
        <taxon>Bacteria</taxon>
        <taxon>Bacillati</taxon>
        <taxon>Actinomycetota</taxon>
        <taxon>Actinomycetes</taxon>
        <taxon>Mycobacteriales</taxon>
        <taxon>Mycobacteriaceae</taxon>
        <taxon>Mycobacterium</taxon>
    </lineage>
</organism>
<evidence type="ECO:0000313" key="1">
    <source>
        <dbReference type="EMBL" id="VTP00156.1"/>
    </source>
</evidence>
<sequence length="263" mass="28485">MAVSTDESLLDTFPGRLFIEHLRYRCPAGIAPAAFVSAMQPEDLIRAAASAVGGYLYSGDCLGVVHLDANDPELLEFNTAGLAALSKLSTFESPQIHQGTVREFRAPSIDNRDDLSPLPRGAFWTSTPITDSEDSWTASGENVDRERPRLEVHFDTTLVRVARVDSARDWAALIDSNAVTARGCKYPDWPAIAESWDAVHLSAAGLLLAHPAISMTPFITTDGSGYAHSQAGPYASVAAWSAVSTAWLREPPNLRFRSTIDRA</sequence>
<dbReference type="RefSeq" id="WP_204802090.1">
    <property type="nucleotide sequence ID" value="NZ_CAJMWM010000001.1"/>
</dbReference>
<proteinExistence type="predicted"/>